<dbReference type="AlphaFoldDB" id="A0A2M6K8Y7"/>
<comment type="caution">
    <text evidence="7">The sequence shown here is derived from an EMBL/GenBank/DDBJ whole genome shotgun (WGS) entry which is preliminary data.</text>
</comment>
<accession>A0A2M6K8Y7</accession>
<dbReference type="GO" id="GO:0071555">
    <property type="term" value="P:cell wall organization"/>
    <property type="evidence" value="ECO:0007669"/>
    <property type="project" value="UniProtKB-KW"/>
</dbReference>
<dbReference type="PROSITE" id="PS51191">
    <property type="entry name" value="FEMABX"/>
    <property type="match status" value="1"/>
</dbReference>
<evidence type="ECO:0000256" key="3">
    <source>
        <dbReference type="ARBA" id="ARBA00022960"/>
    </source>
</evidence>
<gene>
    <name evidence="7" type="ORF">COV49_03180</name>
</gene>
<dbReference type="Proteomes" id="UP000230869">
    <property type="component" value="Unassembled WGS sequence"/>
</dbReference>
<keyword evidence="5" id="KW-0012">Acyltransferase</keyword>
<dbReference type="InterPro" id="IPR050644">
    <property type="entry name" value="PG_Glycine_Bridge_Synth"/>
</dbReference>
<keyword evidence="3" id="KW-0133">Cell shape</keyword>
<evidence type="ECO:0000256" key="4">
    <source>
        <dbReference type="ARBA" id="ARBA00022984"/>
    </source>
</evidence>
<evidence type="ECO:0008006" key="9">
    <source>
        <dbReference type="Google" id="ProtNLM"/>
    </source>
</evidence>
<proteinExistence type="inferred from homology"/>
<dbReference type="EMBL" id="PCWW01000054">
    <property type="protein sequence ID" value="PIR13157.1"/>
    <property type="molecule type" value="Genomic_DNA"/>
</dbReference>
<dbReference type="InterPro" id="IPR016181">
    <property type="entry name" value="Acyl_CoA_acyltransferase"/>
</dbReference>
<evidence type="ECO:0000256" key="6">
    <source>
        <dbReference type="ARBA" id="ARBA00023316"/>
    </source>
</evidence>
<name>A0A2M6K8Y7_9BACT</name>
<dbReference type="PANTHER" id="PTHR36174">
    <property type="entry name" value="LIPID II:GLYCINE GLYCYLTRANSFERASE"/>
    <property type="match status" value="1"/>
</dbReference>
<reference evidence="7 8" key="1">
    <citation type="submission" date="2017-09" db="EMBL/GenBank/DDBJ databases">
        <title>Depth-based differentiation of microbial function through sediment-hosted aquifers and enrichment of novel symbionts in the deep terrestrial subsurface.</title>
        <authorList>
            <person name="Probst A.J."/>
            <person name="Ladd B."/>
            <person name="Jarett J.K."/>
            <person name="Geller-Mcgrath D.E."/>
            <person name="Sieber C.M."/>
            <person name="Emerson J.B."/>
            <person name="Anantharaman K."/>
            <person name="Thomas B.C."/>
            <person name="Malmstrom R."/>
            <person name="Stieglmeier M."/>
            <person name="Klingl A."/>
            <person name="Woyke T."/>
            <person name="Ryan C.M."/>
            <person name="Banfield J.F."/>
        </authorList>
    </citation>
    <scope>NUCLEOTIDE SEQUENCE [LARGE SCALE GENOMIC DNA]</scope>
    <source>
        <strain evidence="7">CG11_big_fil_rev_8_21_14_0_20_39_10</strain>
    </source>
</reference>
<dbReference type="GO" id="GO:0008360">
    <property type="term" value="P:regulation of cell shape"/>
    <property type="evidence" value="ECO:0007669"/>
    <property type="project" value="UniProtKB-KW"/>
</dbReference>
<dbReference type="SUPFAM" id="SSF55729">
    <property type="entry name" value="Acyl-CoA N-acyltransferases (Nat)"/>
    <property type="match status" value="2"/>
</dbReference>
<sequence>MQIINIDNQEQLNSFADSQKHSQFLQAWQWGEFHKKVSGLVVRLGVEDNGKIIAAATIIKKELPMGKSYFYCPRGPVIEESRMADAQKILEILFDELKKIASYEEAMFLRFDPVFKLPETKYQINKTIDVEPSKTLILGLDKSEEELLKAMHQKTRYNIRLAEKKSIKIVEPGLNKFNDFWSLLSETSSRDDFRLHGIDYYREMLKVDSEYTKLLFAQYKGELAAGNIVSFFGDTVTYAHGASANEFRNTMAPYLLQWHTIKLAKAKGYKYYDFFGIDEFKWPGVTRFKLGFSGEEVEYPGTFDAIFDIGWYQVYKMVRRVRRTF</sequence>
<dbReference type="GO" id="GO:0009252">
    <property type="term" value="P:peptidoglycan biosynthetic process"/>
    <property type="evidence" value="ECO:0007669"/>
    <property type="project" value="UniProtKB-KW"/>
</dbReference>
<dbReference type="Gene3D" id="3.40.630.30">
    <property type="match status" value="2"/>
</dbReference>
<evidence type="ECO:0000256" key="1">
    <source>
        <dbReference type="ARBA" id="ARBA00009943"/>
    </source>
</evidence>
<evidence type="ECO:0000313" key="8">
    <source>
        <dbReference type="Proteomes" id="UP000230869"/>
    </source>
</evidence>
<dbReference type="InterPro" id="IPR003447">
    <property type="entry name" value="FEMABX"/>
</dbReference>
<evidence type="ECO:0000256" key="5">
    <source>
        <dbReference type="ARBA" id="ARBA00023315"/>
    </source>
</evidence>
<comment type="similarity">
    <text evidence="1">Belongs to the FemABX family.</text>
</comment>
<dbReference type="GO" id="GO:0016755">
    <property type="term" value="F:aminoacyltransferase activity"/>
    <property type="evidence" value="ECO:0007669"/>
    <property type="project" value="InterPro"/>
</dbReference>
<protein>
    <recommendedName>
        <fullName evidence="9">Methicillin resistance protein</fullName>
    </recommendedName>
</protein>
<dbReference type="Pfam" id="PF02388">
    <property type="entry name" value="FemAB"/>
    <property type="match status" value="3"/>
</dbReference>
<evidence type="ECO:0000256" key="2">
    <source>
        <dbReference type="ARBA" id="ARBA00022679"/>
    </source>
</evidence>
<keyword evidence="6" id="KW-0961">Cell wall biogenesis/degradation</keyword>
<keyword evidence="2" id="KW-0808">Transferase</keyword>
<organism evidence="7 8">
    <name type="scientific">Candidatus Falkowbacteria bacterium CG11_big_fil_rev_8_21_14_0_20_39_10</name>
    <dbReference type="NCBI Taxonomy" id="1974570"/>
    <lineage>
        <taxon>Bacteria</taxon>
        <taxon>Candidatus Falkowiibacteriota</taxon>
    </lineage>
</organism>
<dbReference type="PANTHER" id="PTHR36174:SF1">
    <property type="entry name" value="LIPID II:GLYCINE GLYCYLTRANSFERASE"/>
    <property type="match status" value="1"/>
</dbReference>
<keyword evidence="4" id="KW-0573">Peptidoglycan synthesis</keyword>
<evidence type="ECO:0000313" key="7">
    <source>
        <dbReference type="EMBL" id="PIR13157.1"/>
    </source>
</evidence>